<name>A0A1Z1MUJ8_DIGSM</name>
<keyword evidence="1" id="KW-0150">Chloroplast</keyword>
<gene>
    <name evidence="1" type="primary">orf183</name>
</gene>
<reference evidence="1" key="1">
    <citation type="journal article" date="2017" name="J. Phycol.">
        <title>Analysis of chloroplast genomes and a supermatrix inform reclassification of the Rhodomelaceae (Rhodophyta).</title>
        <authorList>
            <person name="Diaz-Tapia P."/>
            <person name="Maggs C.A."/>
            <person name="West J.A."/>
            <person name="Verbruggen H."/>
        </authorList>
    </citation>
    <scope>NUCLEOTIDE SEQUENCE</scope>
    <source>
        <strain evidence="1">PD1820</strain>
    </source>
</reference>
<evidence type="ECO:0000313" key="1">
    <source>
        <dbReference type="EMBL" id="ARW69492.1"/>
    </source>
</evidence>
<organism evidence="1">
    <name type="scientific">Digenea simplex</name>
    <name type="common">Marine red alga</name>
    <name type="synonym">Conferva simplex</name>
    <dbReference type="NCBI Taxonomy" id="945030"/>
    <lineage>
        <taxon>Eukaryota</taxon>
        <taxon>Rhodophyta</taxon>
        <taxon>Florideophyceae</taxon>
        <taxon>Rhodymeniophycidae</taxon>
        <taxon>Ceramiales</taxon>
        <taxon>Rhodomelaceae</taxon>
        <taxon>Polysiphonioideae</taxon>
        <taxon>Digenea</taxon>
    </lineage>
</organism>
<keyword evidence="1" id="KW-0934">Plastid</keyword>
<geneLocation type="chloroplast" evidence="1"/>
<dbReference type="EMBL" id="MF101465">
    <property type="protein sequence ID" value="ARW69492.1"/>
    <property type="molecule type" value="Genomic_DNA"/>
</dbReference>
<dbReference type="GeneID" id="33362173"/>
<dbReference type="AlphaFoldDB" id="A0A1Z1MUJ8"/>
<sequence>MLISIAVEIDLTNRHDNNIYSIIYLGQNKSSKSNSDTCNGNIILIGNMPDKILKKLGAFYEEKSKRKNRRKSTNNSKLTFRQQVDIVDGVKKNYEGTSDPEDPQNLEKFELAGIPIDKMKDIREKPDSHNDWKWYKKRKKCLLVGEEKMKTPNGKIIKVSEWNKMIRKHSGEI</sequence>
<dbReference type="RefSeq" id="YP_009399673.1">
    <property type="nucleotide sequence ID" value="NC_035298.1"/>
</dbReference>
<protein>
    <submittedName>
        <fullName evidence="1">Uncharacterized protein</fullName>
    </submittedName>
</protein>
<proteinExistence type="predicted"/>
<accession>A0A1Z1MUJ8</accession>